<protein>
    <submittedName>
        <fullName evidence="3">11000_t:CDS:1</fullName>
    </submittedName>
</protein>
<dbReference type="OrthoDB" id="185373at2759"/>
<dbReference type="InterPro" id="IPR011990">
    <property type="entry name" value="TPR-like_helical_dom_sf"/>
</dbReference>
<dbReference type="EMBL" id="CAJVPZ010046942">
    <property type="protein sequence ID" value="CAG8771740.1"/>
    <property type="molecule type" value="Genomic_DNA"/>
</dbReference>
<keyword evidence="1" id="KW-0677">Repeat</keyword>
<dbReference type="PANTHER" id="PTHR47934:SF6">
    <property type="entry name" value="MITOCHONDRIAL GROUP I INTRON SPLICING FACTOR CCM1-RELATED"/>
    <property type="match status" value="1"/>
</dbReference>
<evidence type="ECO:0000313" key="4">
    <source>
        <dbReference type="Proteomes" id="UP000789396"/>
    </source>
</evidence>
<evidence type="ECO:0000313" key="3">
    <source>
        <dbReference type="EMBL" id="CAG8771740.1"/>
    </source>
</evidence>
<feature type="non-terminal residue" evidence="3">
    <location>
        <position position="1"/>
    </location>
</feature>
<dbReference type="GO" id="GO:0006396">
    <property type="term" value="P:RNA processing"/>
    <property type="evidence" value="ECO:0007669"/>
    <property type="project" value="TreeGrafter"/>
</dbReference>
<name>A0A9N9J9C0_9GLOM</name>
<keyword evidence="4" id="KW-1185">Reference proteome</keyword>
<evidence type="ECO:0000256" key="1">
    <source>
        <dbReference type="ARBA" id="ARBA00022737"/>
    </source>
</evidence>
<gene>
    <name evidence="3" type="ORF">RFULGI_LOCUS15108</name>
</gene>
<feature type="non-terminal residue" evidence="3">
    <location>
        <position position="197"/>
    </location>
</feature>
<organism evidence="3 4">
    <name type="scientific">Racocetra fulgida</name>
    <dbReference type="NCBI Taxonomy" id="60492"/>
    <lineage>
        <taxon>Eukaryota</taxon>
        <taxon>Fungi</taxon>
        <taxon>Fungi incertae sedis</taxon>
        <taxon>Mucoromycota</taxon>
        <taxon>Glomeromycotina</taxon>
        <taxon>Glomeromycetes</taxon>
        <taxon>Diversisporales</taxon>
        <taxon>Gigasporaceae</taxon>
        <taxon>Racocetra</taxon>
    </lineage>
</organism>
<evidence type="ECO:0000259" key="2">
    <source>
        <dbReference type="Pfam" id="PF23276"/>
    </source>
</evidence>
<dbReference type="GO" id="GO:0007005">
    <property type="term" value="P:mitochondrion organization"/>
    <property type="evidence" value="ECO:0007669"/>
    <property type="project" value="TreeGrafter"/>
</dbReference>
<comment type="caution">
    <text evidence="3">The sequence shown here is derived from an EMBL/GenBank/DDBJ whole genome shotgun (WGS) entry which is preliminary data.</text>
</comment>
<dbReference type="NCBIfam" id="TIGR00756">
    <property type="entry name" value="PPR"/>
    <property type="match status" value="1"/>
</dbReference>
<accession>A0A9N9J9C0</accession>
<feature type="domain" description="Pentatricopeptide repeat-containing protein-mitochondrial" evidence="2">
    <location>
        <begin position="74"/>
        <end position="172"/>
    </location>
</feature>
<dbReference type="GO" id="GO:0005739">
    <property type="term" value="C:mitochondrion"/>
    <property type="evidence" value="ECO:0007669"/>
    <property type="project" value="TreeGrafter"/>
</dbReference>
<dbReference type="InterPro" id="IPR057027">
    <property type="entry name" value="TPR_mt"/>
</dbReference>
<dbReference type="Pfam" id="PF23276">
    <property type="entry name" value="TPR_24"/>
    <property type="match status" value="1"/>
</dbReference>
<dbReference type="PANTHER" id="PTHR47934">
    <property type="entry name" value="PENTATRICOPEPTIDE REPEAT-CONTAINING PROTEIN PET309, MITOCHONDRIAL"/>
    <property type="match status" value="1"/>
</dbReference>
<dbReference type="AlphaFoldDB" id="A0A9N9J9C0"/>
<dbReference type="Gene3D" id="1.25.40.10">
    <property type="entry name" value="Tetratricopeptide repeat domain"/>
    <property type="match status" value="1"/>
</dbReference>
<dbReference type="GO" id="GO:0003729">
    <property type="term" value="F:mRNA binding"/>
    <property type="evidence" value="ECO:0007669"/>
    <property type="project" value="TreeGrafter"/>
</dbReference>
<dbReference type="Proteomes" id="UP000789396">
    <property type="component" value="Unassembled WGS sequence"/>
</dbReference>
<sequence length="197" mass="23326">RLYFYKNDREKAWEIYRNIVDNDLMVHMQIDHMELLLNLLCANPDKRTFELLDQVMKDVYLFRKRSLIRPILYARVLKLSARLGNAKIVTDIIRQMTTLGYYIERPQVKEVVKQCVDVYCENENIDAALEVLRLYNLSGQRPRIKFYSTIIHKLSKKGEMELAEVLVDEMTEYFSPPNDSMLNSLMTGYSKKNDIDM</sequence>
<proteinExistence type="predicted"/>
<dbReference type="InterPro" id="IPR002885">
    <property type="entry name" value="PPR_rpt"/>
</dbReference>
<reference evidence="3" key="1">
    <citation type="submission" date="2021-06" db="EMBL/GenBank/DDBJ databases">
        <authorList>
            <person name="Kallberg Y."/>
            <person name="Tangrot J."/>
            <person name="Rosling A."/>
        </authorList>
    </citation>
    <scope>NUCLEOTIDE SEQUENCE</scope>
    <source>
        <strain evidence="3">IN212</strain>
    </source>
</reference>
<dbReference type="InterPro" id="IPR051114">
    <property type="entry name" value="Mito_RNA_Proc_CCM1"/>
</dbReference>